<dbReference type="SUPFAM" id="SSF46689">
    <property type="entry name" value="Homeodomain-like"/>
    <property type="match status" value="1"/>
</dbReference>
<organism evidence="6 7">
    <name type="scientific">Rothia endophytica</name>
    <dbReference type="NCBI Taxonomy" id="1324766"/>
    <lineage>
        <taxon>Bacteria</taxon>
        <taxon>Bacillati</taxon>
        <taxon>Actinomycetota</taxon>
        <taxon>Actinomycetes</taxon>
        <taxon>Micrococcales</taxon>
        <taxon>Micrococcaceae</taxon>
        <taxon>Rothia</taxon>
    </lineage>
</organism>
<keyword evidence="7" id="KW-1185">Reference proteome</keyword>
<dbReference type="InterPro" id="IPR009057">
    <property type="entry name" value="Homeodomain-like_sf"/>
</dbReference>
<dbReference type="InterPro" id="IPR001647">
    <property type="entry name" value="HTH_TetR"/>
</dbReference>
<dbReference type="PRINTS" id="PR00455">
    <property type="entry name" value="HTHTETR"/>
</dbReference>
<comment type="caution">
    <text evidence="6">The sequence shown here is derived from an EMBL/GenBank/DDBJ whole genome shotgun (WGS) entry which is preliminary data.</text>
</comment>
<dbReference type="PANTHER" id="PTHR30055:SF151">
    <property type="entry name" value="TRANSCRIPTIONAL REGULATORY PROTEIN"/>
    <property type="match status" value="1"/>
</dbReference>
<gene>
    <name evidence="6" type="ORF">GCM10023352_19530</name>
</gene>
<dbReference type="RefSeq" id="WP_345447039.1">
    <property type="nucleotide sequence ID" value="NZ_BAABKP010000005.1"/>
</dbReference>
<dbReference type="PROSITE" id="PS50977">
    <property type="entry name" value="HTH_TETR_2"/>
    <property type="match status" value="1"/>
</dbReference>
<keyword evidence="3" id="KW-0804">Transcription</keyword>
<keyword evidence="1" id="KW-0805">Transcription regulation</keyword>
<proteinExistence type="predicted"/>
<evidence type="ECO:0000313" key="7">
    <source>
        <dbReference type="Proteomes" id="UP001500187"/>
    </source>
</evidence>
<dbReference type="EMBL" id="BAABKP010000005">
    <property type="protein sequence ID" value="GAA4799705.1"/>
    <property type="molecule type" value="Genomic_DNA"/>
</dbReference>
<name>A0ABP9BSZ4_9MICC</name>
<evidence type="ECO:0000256" key="3">
    <source>
        <dbReference type="ARBA" id="ARBA00023163"/>
    </source>
</evidence>
<dbReference type="Proteomes" id="UP001500187">
    <property type="component" value="Unassembled WGS sequence"/>
</dbReference>
<dbReference type="InterPro" id="IPR023772">
    <property type="entry name" value="DNA-bd_HTH_TetR-type_CS"/>
</dbReference>
<keyword evidence="2 4" id="KW-0238">DNA-binding</keyword>
<protein>
    <recommendedName>
        <fullName evidence="5">HTH tetR-type domain-containing protein</fullName>
    </recommendedName>
</protein>
<dbReference type="PANTHER" id="PTHR30055">
    <property type="entry name" value="HTH-TYPE TRANSCRIPTIONAL REGULATOR RUTR"/>
    <property type="match status" value="1"/>
</dbReference>
<dbReference type="PROSITE" id="PS01081">
    <property type="entry name" value="HTH_TETR_1"/>
    <property type="match status" value="1"/>
</dbReference>
<sequence>MPLNRDRILNTAFTLLNQYGLADLSMRRLATELGVAPGALYYHVKNKQELLASLASRILNDVPFPAEQGEIDRIFADVYSHLIPVKEAAEVVRLALALDPHQLQFLDHLTTYLTHHTGSQQAPLAALTLVHVALGFIEQDQTRYLLGNSPPPTEAPLPYRQAIQAVFTGFLK</sequence>
<evidence type="ECO:0000256" key="2">
    <source>
        <dbReference type="ARBA" id="ARBA00023125"/>
    </source>
</evidence>
<accession>A0ABP9BSZ4</accession>
<dbReference type="Gene3D" id="1.10.357.10">
    <property type="entry name" value="Tetracycline Repressor, domain 2"/>
    <property type="match status" value="1"/>
</dbReference>
<reference evidence="7" key="1">
    <citation type="journal article" date="2019" name="Int. J. Syst. Evol. Microbiol.">
        <title>The Global Catalogue of Microorganisms (GCM) 10K type strain sequencing project: providing services to taxonomists for standard genome sequencing and annotation.</title>
        <authorList>
            <consortium name="The Broad Institute Genomics Platform"/>
            <consortium name="The Broad Institute Genome Sequencing Center for Infectious Disease"/>
            <person name="Wu L."/>
            <person name="Ma J."/>
        </authorList>
    </citation>
    <scope>NUCLEOTIDE SEQUENCE [LARGE SCALE GENOMIC DNA]</scope>
    <source>
        <strain evidence="7">JCM 18541</strain>
    </source>
</reference>
<evidence type="ECO:0000259" key="5">
    <source>
        <dbReference type="PROSITE" id="PS50977"/>
    </source>
</evidence>
<dbReference type="InterPro" id="IPR050109">
    <property type="entry name" value="HTH-type_TetR-like_transc_reg"/>
</dbReference>
<feature type="DNA-binding region" description="H-T-H motif" evidence="4">
    <location>
        <begin position="25"/>
        <end position="44"/>
    </location>
</feature>
<dbReference type="Pfam" id="PF00440">
    <property type="entry name" value="TetR_N"/>
    <property type="match status" value="1"/>
</dbReference>
<evidence type="ECO:0000313" key="6">
    <source>
        <dbReference type="EMBL" id="GAA4799705.1"/>
    </source>
</evidence>
<feature type="domain" description="HTH tetR-type" evidence="5">
    <location>
        <begin position="2"/>
        <end position="62"/>
    </location>
</feature>
<evidence type="ECO:0000256" key="1">
    <source>
        <dbReference type="ARBA" id="ARBA00023015"/>
    </source>
</evidence>
<evidence type="ECO:0000256" key="4">
    <source>
        <dbReference type="PROSITE-ProRule" id="PRU00335"/>
    </source>
</evidence>